<evidence type="ECO:0000313" key="1">
    <source>
        <dbReference type="EMBL" id="GBP16158.1"/>
    </source>
</evidence>
<dbReference type="Proteomes" id="UP000299102">
    <property type="component" value="Unassembled WGS sequence"/>
</dbReference>
<sequence length="86" mass="9453">MNLTTPQKLSIRERPGHEVYLTLQNHLPSLLDGLVQSLAGPFTGLDQPLFTGAVKEKVYSKAPKANLNYGKRIAEAAEFVNNGRFA</sequence>
<reference evidence="1 2" key="1">
    <citation type="journal article" date="2019" name="Commun. Biol.">
        <title>The bagworm genome reveals a unique fibroin gene that provides high tensile strength.</title>
        <authorList>
            <person name="Kono N."/>
            <person name="Nakamura H."/>
            <person name="Ohtoshi R."/>
            <person name="Tomita M."/>
            <person name="Numata K."/>
            <person name="Arakawa K."/>
        </authorList>
    </citation>
    <scope>NUCLEOTIDE SEQUENCE [LARGE SCALE GENOMIC DNA]</scope>
</reference>
<protein>
    <submittedName>
        <fullName evidence="1">Uncharacterized protein</fullName>
    </submittedName>
</protein>
<comment type="caution">
    <text evidence="1">The sequence shown here is derived from an EMBL/GenBank/DDBJ whole genome shotgun (WGS) entry which is preliminary data.</text>
</comment>
<keyword evidence="2" id="KW-1185">Reference proteome</keyword>
<dbReference type="AlphaFoldDB" id="A0A4C1TQC9"/>
<dbReference type="EMBL" id="BGZK01000077">
    <property type="protein sequence ID" value="GBP16158.1"/>
    <property type="molecule type" value="Genomic_DNA"/>
</dbReference>
<accession>A0A4C1TQC9</accession>
<organism evidence="1 2">
    <name type="scientific">Eumeta variegata</name>
    <name type="common">Bagworm moth</name>
    <name type="synonym">Eumeta japonica</name>
    <dbReference type="NCBI Taxonomy" id="151549"/>
    <lineage>
        <taxon>Eukaryota</taxon>
        <taxon>Metazoa</taxon>
        <taxon>Ecdysozoa</taxon>
        <taxon>Arthropoda</taxon>
        <taxon>Hexapoda</taxon>
        <taxon>Insecta</taxon>
        <taxon>Pterygota</taxon>
        <taxon>Neoptera</taxon>
        <taxon>Endopterygota</taxon>
        <taxon>Lepidoptera</taxon>
        <taxon>Glossata</taxon>
        <taxon>Ditrysia</taxon>
        <taxon>Tineoidea</taxon>
        <taxon>Psychidae</taxon>
        <taxon>Oiketicinae</taxon>
        <taxon>Eumeta</taxon>
    </lineage>
</organism>
<proteinExistence type="predicted"/>
<dbReference type="OrthoDB" id="7902892at2759"/>
<evidence type="ECO:0000313" key="2">
    <source>
        <dbReference type="Proteomes" id="UP000299102"/>
    </source>
</evidence>
<name>A0A4C1TQC9_EUMVA</name>
<gene>
    <name evidence="1" type="ORF">EVAR_9877_1</name>
</gene>